<dbReference type="RefSeq" id="XP_056749933.1">
    <property type="nucleotide sequence ID" value="XM_056901265.1"/>
</dbReference>
<feature type="transmembrane region" description="Helical" evidence="1">
    <location>
        <begin position="45"/>
        <end position="65"/>
    </location>
</feature>
<dbReference type="EMBL" id="JAQJAE010000005">
    <property type="protein sequence ID" value="KAJ5593307.1"/>
    <property type="molecule type" value="Genomic_DNA"/>
</dbReference>
<proteinExistence type="predicted"/>
<dbReference type="GeneID" id="81591507"/>
<feature type="transmembrane region" description="Helical" evidence="1">
    <location>
        <begin position="20"/>
        <end position="38"/>
    </location>
</feature>
<gene>
    <name evidence="2" type="ORF">N7537_010211</name>
</gene>
<keyword evidence="1" id="KW-0472">Membrane</keyword>
<keyword evidence="3" id="KW-1185">Reference proteome</keyword>
<reference evidence="2" key="2">
    <citation type="submission" date="2023-01" db="EMBL/GenBank/DDBJ databases">
        <authorList>
            <person name="Petersen C."/>
        </authorList>
    </citation>
    <scope>NUCLEOTIDE SEQUENCE</scope>
    <source>
        <strain evidence="2">IBT 12815</strain>
    </source>
</reference>
<evidence type="ECO:0000313" key="2">
    <source>
        <dbReference type="EMBL" id="KAJ5593307.1"/>
    </source>
</evidence>
<keyword evidence="1" id="KW-0812">Transmembrane</keyword>
<sequence>MEQFADELFGDGFNEYPLLLRPLVGTISLVIAGFKLFFYLLLHMALAFVILVIVAAVIGVIALLVTSKLPGFGDHGPRKKSDTYNRARSGVEHRLEAGEIKF</sequence>
<accession>A0AAD6DVR5</accession>
<evidence type="ECO:0000256" key="1">
    <source>
        <dbReference type="SAM" id="Phobius"/>
    </source>
</evidence>
<name>A0AAD6DVR5_9EURO</name>
<dbReference type="AlphaFoldDB" id="A0AAD6DVR5"/>
<protein>
    <submittedName>
        <fullName evidence="2">Uncharacterized protein</fullName>
    </submittedName>
</protein>
<reference evidence="2" key="1">
    <citation type="journal article" date="2023" name="IMA Fungus">
        <title>Comparative genomic study of the Penicillium genus elucidates a diverse pangenome and 15 lateral gene transfer events.</title>
        <authorList>
            <person name="Petersen C."/>
            <person name="Sorensen T."/>
            <person name="Nielsen M.R."/>
            <person name="Sondergaard T.E."/>
            <person name="Sorensen J.L."/>
            <person name="Fitzpatrick D.A."/>
            <person name="Frisvad J.C."/>
            <person name="Nielsen K.L."/>
        </authorList>
    </citation>
    <scope>NUCLEOTIDE SEQUENCE</scope>
    <source>
        <strain evidence="2">IBT 12815</strain>
    </source>
</reference>
<dbReference type="Proteomes" id="UP001213799">
    <property type="component" value="Unassembled WGS sequence"/>
</dbReference>
<organism evidence="2 3">
    <name type="scientific">Penicillium hordei</name>
    <dbReference type="NCBI Taxonomy" id="40994"/>
    <lineage>
        <taxon>Eukaryota</taxon>
        <taxon>Fungi</taxon>
        <taxon>Dikarya</taxon>
        <taxon>Ascomycota</taxon>
        <taxon>Pezizomycotina</taxon>
        <taxon>Eurotiomycetes</taxon>
        <taxon>Eurotiomycetidae</taxon>
        <taxon>Eurotiales</taxon>
        <taxon>Aspergillaceae</taxon>
        <taxon>Penicillium</taxon>
    </lineage>
</organism>
<comment type="caution">
    <text evidence="2">The sequence shown here is derived from an EMBL/GenBank/DDBJ whole genome shotgun (WGS) entry which is preliminary data.</text>
</comment>
<keyword evidence="1" id="KW-1133">Transmembrane helix</keyword>
<evidence type="ECO:0000313" key="3">
    <source>
        <dbReference type="Proteomes" id="UP001213799"/>
    </source>
</evidence>